<dbReference type="EMBL" id="SDOX01000021">
    <property type="protein sequence ID" value="TFJ83859.1"/>
    <property type="molecule type" value="Genomic_DNA"/>
</dbReference>
<gene>
    <name evidence="6" type="ORF">NSK_004956</name>
</gene>
<dbReference type="PANTHER" id="PTHR13243">
    <property type="entry name" value="HSPC111 PROTEIN-RELATED"/>
    <property type="match status" value="1"/>
</dbReference>
<evidence type="ECO:0000256" key="2">
    <source>
        <dbReference type="ARBA" id="ARBA00008479"/>
    </source>
</evidence>
<dbReference type="AlphaFoldDB" id="A0A4D9D5J9"/>
<feature type="compositionally biased region" description="Polar residues" evidence="5">
    <location>
        <begin position="58"/>
        <end position="72"/>
    </location>
</feature>
<dbReference type="Proteomes" id="UP000355283">
    <property type="component" value="Unassembled WGS sequence"/>
</dbReference>
<evidence type="ECO:0000313" key="6">
    <source>
        <dbReference type="EMBL" id="TFJ83859.1"/>
    </source>
</evidence>
<evidence type="ECO:0000256" key="3">
    <source>
        <dbReference type="ARBA" id="ARBA00015522"/>
    </source>
</evidence>
<protein>
    <recommendedName>
        <fullName evidence="3">Nucleolar protein 16</fullName>
    </recommendedName>
</protein>
<proteinExistence type="inferred from homology"/>
<dbReference type="PANTHER" id="PTHR13243:SF1">
    <property type="entry name" value="NUCLEOLAR PROTEIN 16"/>
    <property type="match status" value="1"/>
</dbReference>
<accession>A0A4D9D5J9</accession>
<feature type="compositionally biased region" description="Basic residues" evidence="5">
    <location>
        <begin position="1"/>
        <end position="24"/>
    </location>
</feature>
<dbReference type="Pfam" id="PF09420">
    <property type="entry name" value="Nop16"/>
    <property type="match status" value="1"/>
</dbReference>
<dbReference type="GO" id="GO:0005730">
    <property type="term" value="C:nucleolus"/>
    <property type="evidence" value="ECO:0007669"/>
    <property type="project" value="UniProtKB-SubCell"/>
</dbReference>
<dbReference type="GO" id="GO:0042273">
    <property type="term" value="P:ribosomal large subunit biogenesis"/>
    <property type="evidence" value="ECO:0007669"/>
    <property type="project" value="TreeGrafter"/>
</dbReference>
<keyword evidence="7" id="KW-1185">Reference proteome</keyword>
<evidence type="ECO:0000256" key="1">
    <source>
        <dbReference type="ARBA" id="ARBA00004604"/>
    </source>
</evidence>
<feature type="region of interest" description="Disordered" evidence="5">
    <location>
        <begin position="49"/>
        <end position="97"/>
    </location>
</feature>
<feature type="region of interest" description="Disordered" evidence="5">
    <location>
        <begin position="1"/>
        <end position="30"/>
    </location>
</feature>
<organism evidence="6 7">
    <name type="scientific">Nannochloropsis salina CCMP1776</name>
    <dbReference type="NCBI Taxonomy" id="1027361"/>
    <lineage>
        <taxon>Eukaryota</taxon>
        <taxon>Sar</taxon>
        <taxon>Stramenopiles</taxon>
        <taxon>Ochrophyta</taxon>
        <taxon>Eustigmatophyceae</taxon>
        <taxon>Eustigmatales</taxon>
        <taxon>Monodopsidaceae</taxon>
        <taxon>Microchloropsis</taxon>
        <taxon>Microchloropsis salina</taxon>
    </lineage>
</organism>
<evidence type="ECO:0000256" key="5">
    <source>
        <dbReference type="SAM" id="MobiDB-lite"/>
    </source>
</evidence>
<reference evidence="6 7" key="1">
    <citation type="submission" date="2019-01" db="EMBL/GenBank/DDBJ databases">
        <title>Nuclear Genome Assembly of the Microalgal Biofuel strain Nannochloropsis salina CCMP1776.</title>
        <authorList>
            <person name="Hovde B."/>
        </authorList>
    </citation>
    <scope>NUCLEOTIDE SEQUENCE [LARGE SCALE GENOMIC DNA]</scope>
    <source>
        <strain evidence="6 7">CCMP1776</strain>
    </source>
</reference>
<comment type="subcellular location">
    <subcellularLocation>
        <location evidence="1">Nucleus</location>
        <location evidence="1">Nucleolus</location>
    </subcellularLocation>
</comment>
<keyword evidence="4" id="KW-0539">Nucleus</keyword>
<comment type="caution">
    <text evidence="6">The sequence shown here is derived from an EMBL/GenBank/DDBJ whole genome shotgun (WGS) entry which is preliminary data.</text>
</comment>
<evidence type="ECO:0000313" key="7">
    <source>
        <dbReference type="Proteomes" id="UP000355283"/>
    </source>
</evidence>
<evidence type="ECO:0000256" key="4">
    <source>
        <dbReference type="ARBA" id="ARBA00023242"/>
    </source>
</evidence>
<dbReference type="InterPro" id="IPR019002">
    <property type="entry name" value="Ribosome_biogenesis_Nop16"/>
</dbReference>
<comment type="similarity">
    <text evidence="2">Belongs to the NOP16 family.</text>
</comment>
<dbReference type="OrthoDB" id="285729at2759"/>
<sequence length="154" mass="17379">MKVRRGAKKIRLQGKRQNHSKFSKPKTGMHSVVQTVWEGKDSVRKNLQKLGVSDDPNRTTAFCASPTGSSGIDPQEVFSLPPAERRDRNPRRRPMSAEDQAYIVKLLMVHGNDYKAMERDMEVNCWQHGEAKLKSMAARYRGLSSGQCLVSLHA</sequence>
<name>A0A4D9D5J9_9STRA</name>